<reference evidence="1" key="1">
    <citation type="submission" date="2014-09" db="EMBL/GenBank/DDBJ databases">
        <authorList>
            <person name="Magalhaes I.L.F."/>
            <person name="Oliveira U."/>
            <person name="Santos F.R."/>
            <person name="Vidigal T.H.D.A."/>
            <person name="Brescovit A.D."/>
            <person name="Santos A.J."/>
        </authorList>
    </citation>
    <scope>NUCLEOTIDE SEQUENCE</scope>
    <source>
        <tissue evidence="1">Shoot tissue taken approximately 20 cm above the soil surface</tissue>
    </source>
</reference>
<reference evidence="1" key="2">
    <citation type="journal article" date="2015" name="Data Brief">
        <title>Shoot transcriptome of the giant reed, Arundo donax.</title>
        <authorList>
            <person name="Barrero R.A."/>
            <person name="Guerrero F.D."/>
            <person name="Moolhuijzen P."/>
            <person name="Goolsby J.A."/>
            <person name="Tidwell J."/>
            <person name="Bellgard S.E."/>
            <person name="Bellgard M.I."/>
        </authorList>
    </citation>
    <scope>NUCLEOTIDE SEQUENCE</scope>
    <source>
        <tissue evidence="1">Shoot tissue taken approximately 20 cm above the soil surface</tissue>
    </source>
</reference>
<name>A0A0A9E3M7_ARUDO</name>
<dbReference type="EMBL" id="GBRH01203244">
    <property type="protein sequence ID" value="JAD94651.1"/>
    <property type="molecule type" value="Transcribed_RNA"/>
</dbReference>
<protein>
    <submittedName>
        <fullName evidence="1">Uncharacterized protein</fullName>
    </submittedName>
</protein>
<evidence type="ECO:0000313" key="1">
    <source>
        <dbReference type="EMBL" id="JAD94651.1"/>
    </source>
</evidence>
<proteinExistence type="predicted"/>
<accession>A0A0A9E3M7</accession>
<sequence length="15" mass="1629">MICGIVVMRMSGQGF</sequence>
<organism evidence="1">
    <name type="scientific">Arundo donax</name>
    <name type="common">Giant reed</name>
    <name type="synonym">Donax arundinaceus</name>
    <dbReference type="NCBI Taxonomy" id="35708"/>
    <lineage>
        <taxon>Eukaryota</taxon>
        <taxon>Viridiplantae</taxon>
        <taxon>Streptophyta</taxon>
        <taxon>Embryophyta</taxon>
        <taxon>Tracheophyta</taxon>
        <taxon>Spermatophyta</taxon>
        <taxon>Magnoliopsida</taxon>
        <taxon>Liliopsida</taxon>
        <taxon>Poales</taxon>
        <taxon>Poaceae</taxon>
        <taxon>PACMAD clade</taxon>
        <taxon>Arundinoideae</taxon>
        <taxon>Arundineae</taxon>
        <taxon>Arundo</taxon>
    </lineage>
</organism>